<feature type="region of interest" description="Disordered" evidence="3">
    <location>
        <begin position="447"/>
        <end position="470"/>
    </location>
</feature>
<sequence length="614" mass="65610">MSPTLSPGVSSTARIRPKSSVGSNTGPSSSTLKSGSSALSPSPVRTRTKSAVGRTSPSKPPSPSKPSSSRVLKDEAGPSASTMSIKEAIALKRAEAKKAQAAQARQGGGRLDSLEDAVPPPRSRDEGEVLAEDDLLGRWSTLECIERGRSSGECRDLNSVMSRKYFGTQSALHSLCSFRNSSGNNTQSTQKRPNEPKLPPSDAPTTGAPKNRRNGDNPSWFEAQDLTTLKAWNNDITEIQHEISLFGSLKVLDLHSNSLSSVPNAVGDLTKLTTLDLSHNKLTELPSKIWTFPELTLINISHNHLTHLSFSAPFSSSASGRKHSSQGSSSFFGPTISRSSVPAPRLTVLNASHNSITSSSIDLDGIPKALVKLDLSFNPLSSNSSRDTSTLVHRLGGLTNLKELKMEGADIGDESFTSDSSGVTSISNPKPSFPRLTLFDLSESRVTPEGIQSALGPPSSASASPSQERQPLLFPPRELSISSAVISSDSSPSAAITLTVLIGKKVVREAWEIEADMRAKKNLRQRAEQFGFGFGEEEEKESTSEGSAAPRRFPEKSTTYSTLGKELKKEAWEIEAEQGLLTEGGRRRARAAAASTPSPVSSRSVLQKWTSSGH</sequence>
<feature type="compositionally biased region" description="Polar residues" evidence="3">
    <location>
        <begin position="1"/>
        <end position="13"/>
    </location>
</feature>
<dbReference type="PANTHER" id="PTHR45617">
    <property type="entry name" value="LEUCINE RICH REPEAT FAMILY PROTEIN"/>
    <property type="match status" value="1"/>
</dbReference>
<dbReference type="Gene3D" id="3.80.10.10">
    <property type="entry name" value="Ribonuclease Inhibitor"/>
    <property type="match status" value="2"/>
</dbReference>
<feature type="region of interest" description="Disordered" evidence="3">
    <location>
        <begin position="1"/>
        <end position="83"/>
    </location>
</feature>
<accession>A0A8H5G368</accession>
<feature type="compositionally biased region" description="Low complexity" evidence="3">
    <location>
        <begin position="19"/>
        <end position="42"/>
    </location>
</feature>
<dbReference type="OrthoDB" id="1517790at2759"/>
<feature type="compositionally biased region" description="Low complexity" evidence="3">
    <location>
        <begin position="453"/>
        <end position="466"/>
    </location>
</feature>
<feature type="region of interest" description="Disordered" evidence="3">
    <location>
        <begin position="579"/>
        <end position="614"/>
    </location>
</feature>
<keyword evidence="5" id="KW-1185">Reference proteome</keyword>
<evidence type="ECO:0000256" key="1">
    <source>
        <dbReference type="ARBA" id="ARBA00022614"/>
    </source>
</evidence>
<dbReference type="PRINTS" id="PR00019">
    <property type="entry name" value="LEURICHRPT"/>
</dbReference>
<evidence type="ECO:0000313" key="5">
    <source>
        <dbReference type="Proteomes" id="UP000518752"/>
    </source>
</evidence>
<feature type="region of interest" description="Disordered" evidence="3">
    <location>
        <begin position="534"/>
        <end position="561"/>
    </location>
</feature>
<dbReference type="PANTHER" id="PTHR45617:SF180">
    <property type="entry name" value="ELRR (EXTRACELLULAR LEUCINE-RICH REPEAT) ONLY"/>
    <property type="match status" value="1"/>
</dbReference>
<gene>
    <name evidence="4" type="ORF">D9757_012369</name>
</gene>
<evidence type="ECO:0000313" key="4">
    <source>
        <dbReference type="EMBL" id="KAF5357559.1"/>
    </source>
</evidence>
<evidence type="ECO:0008006" key="6">
    <source>
        <dbReference type="Google" id="ProtNLM"/>
    </source>
</evidence>
<name>A0A8H5G368_9AGAR</name>
<dbReference type="AlphaFoldDB" id="A0A8H5G368"/>
<proteinExistence type="predicted"/>
<feature type="region of interest" description="Disordered" evidence="3">
    <location>
        <begin position="178"/>
        <end position="219"/>
    </location>
</feature>
<dbReference type="Pfam" id="PF13855">
    <property type="entry name" value="LRR_8"/>
    <property type="match status" value="1"/>
</dbReference>
<dbReference type="PROSITE" id="PS51450">
    <property type="entry name" value="LRR"/>
    <property type="match status" value="2"/>
</dbReference>
<dbReference type="InterPro" id="IPR001611">
    <property type="entry name" value="Leu-rich_rpt"/>
</dbReference>
<feature type="region of interest" description="Disordered" evidence="3">
    <location>
        <begin position="95"/>
        <end position="130"/>
    </location>
</feature>
<evidence type="ECO:0000256" key="2">
    <source>
        <dbReference type="ARBA" id="ARBA00022737"/>
    </source>
</evidence>
<dbReference type="InterPro" id="IPR032675">
    <property type="entry name" value="LRR_dom_sf"/>
</dbReference>
<dbReference type="SUPFAM" id="SSF52047">
    <property type="entry name" value="RNI-like"/>
    <property type="match status" value="1"/>
</dbReference>
<evidence type="ECO:0000256" key="3">
    <source>
        <dbReference type="SAM" id="MobiDB-lite"/>
    </source>
</evidence>
<reference evidence="4 5" key="1">
    <citation type="journal article" date="2020" name="ISME J.">
        <title>Uncovering the hidden diversity of litter-decomposition mechanisms in mushroom-forming fungi.</title>
        <authorList>
            <person name="Floudas D."/>
            <person name="Bentzer J."/>
            <person name="Ahren D."/>
            <person name="Johansson T."/>
            <person name="Persson P."/>
            <person name="Tunlid A."/>
        </authorList>
    </citation>
    <scope>NUCLEOTIDE SEQUENCE [LARGE SCALE GENOMIC DNA]</scope>
    <source>
        <strain evidence="4 5">CBS 406.79</strain>
    </source>
</reference>
<dbReference type="Proteomes" id="UP000518752">
    <property type="component" value="Unassembled WGS sequence"/>
</dbReference>
<comment type="caution">
    <text evidence="4">The sequence shown here is derived from an EMBL/GenBank/DDBJ whole genome shotgun (WGS) entry which is preliminary data.</text>
</comment>
<dbReference type="EMBL" id="JAACJN010000236">
    <property type="protein sequence ID" value="KAF5357559.1"/>
    <property type="molecule type" value="Genomic_DNA"/>
</dbReference>
<organism evidence="4 5">
    <name type="scientific">Collybiopsis confluens</name>
    <dbReference type="NCBI Taxonomy" id="2823264"/>
    <lineage>
        <taxon>Eukaryota</taxon>
        <taxon>Fungi</taxon>
        <taxon>Dikarya</taxon>
        <taxon>Basidiomycota</taxon>
        <taxon>Agaricomycotina</taxon>
        <taxon>Agaricomycetes</taxon>
        <taxon>Agaricomycetidae</taxon>
        <taxon>Agaricales</taxon>
        <taxon>Marasmiineae</taxon>
        <taxon>Omphalotaceae</taxon>
        <taxon>Collybiopsis</taxon>
    </lineage>
</organism>
<keyword evidence="1" id="KW-0433">Leucine-rich repeat</keyword>
<dbReference type="InterPro" id="IPR003591">
    <property type="entry name" value="Leu-rich_rpt_typical-subtyp"/>
</dbReference>
<keyword evidence="2" id="KW-0677">Repeat</keyword>
<protein>
    <recommendedName>
        <fullName evidence="6">L domain-like protein</fullName>
    </recommendedName>
</protein>
<feature type="compositionally biased region" description="Low complexity" evidence="3">
    <location>
        <begin position="591"/>
        <end position="605"/>
    </location>
</feature>
<dbReference type="SMART" id="SM00369">
    <property type="entry name" value="LRR_TYP"/>
    <property type="match status" value="2"/>
</dbReference>
<feature type="compositionally biased region" description="Polar residues" evidence="3">
    <location>
        <begin position="178"/>
        <end position="191"/>
    </location>
</feature>